<feature type="compositionally biased region" description="Low complexity" evidence="1">
    <location>
        <begin position="130"/>
        <end position="144"/>
    </location>
</feature>
<dbReference type="EMBL" id="VICG01000003">
    <property type="protein sequence ID" value="KAA8574423.1"/>
    <property type="molecule type" value="Genomic_DNA"/>
</dbReference>
<feature type="compositionally biased region" description="Polar residues" evidence="1">
    <location>
        <begin position="145"/>
        <end position="157"/>
    </location>
</feature>
<sequence>MPKTLIPTSRATYLVPTSHNPERSTASRHPSGREAASERLGPSISGREPHIFTHRARSTKHVDQKTSEGSGPLGKINDRRTHALRFRTRRAPRSNSAFSQTGHRHHEVGAARPGWASCQIRRERSYEDGAAPAPRRAPTFTATASTQSPVDSGSPTSYEAPFLNRQMEKKRP</sequence>
<feature type="compositionally biased region" description="Polar residues" evidence="1">
    <location>
        <begin position="1"/>
        <end position="28"/>
    </location>
</feature>
<dbReference type="AlphaFoldDB" id="A0A5M9K0Y5"/>
<feature type="compositionally biased region" description="Basic residues" evidence="1">
    <location>
        <begin position="82"/>
        <end position="92"/>
    </location>
</feature>
<protein>
    <submittedName>
        <fullName evidence="2">Uncharacterized protein</fullName>
    </submittedName>
</protein>
<comment type="caution">
    <text evidence="2">The sequence shown here is derived from an EMBL/GenBank/DDBJ whole genome shotgun (WGS) entry which is preliminary data.</text>
</comment>
<dbReference type="Proteomes" id="UP000322873">
    <property type="component" value="Unassembled WGS sequence"/>
</dbReference>
<gene>
    <name evidence="2" type="ORF">EYC84_005892</name>
</gene>
<accession>A0A5M9K0Y5</accession>
<evidence type="ECO:0000313" key="2">
    <source>
        <dbReference type="EMBL" id="KAA8574423.1"/>
    </source>
</evidence>
<feature type="region of interest" description="Disordered" evidence="1">
    <location>
        <begin position="1"/>
        <end position="172"/>
    </location>
</feature>
<dbReference type="VEuPathDB" id="FungiDB:MFRU_015g01150"/>
<reference evidence="2 3" key="1">
    <citation type="submission" date="2019-06" db="EMBL/GenBank/DDBJ databases">
        <title>Genome Sequence of the Brown Rot Fungal Pathogen Monilinia fructicola.</title>
        <authorList>
            <person name="De Miccolis Angelini R.M."/>
            <person name="Landi L."/>
            <person name="Abate D."/>
            <person name="Pollastro S."/>
            <person name="Romanazzi G."/>
            <person name="Faretra F."/>
        </authorList>
    </citation>
    <scope>NUCLEOTIDE SEQUENCE [LARGE SCALE GENOMIC DNA]</scope>
    <source>
        <strain evidence="2 3">Mfrc123</strain>
    </source>
</reference>
<name>A0A5M9K0Y5_MONFR</name>
<proteinExistence type="predicted"/>
<organism evidence="2 3">
    <name type="scientific">Monilinia fructicola</name>
    <name type="common">Brown rot fungus</name>
    <name type="synonym">Ciboria fructicola</name>
    <dbReference type="NCBI Taxonomy" id="38448"/>
    <lineage>
        <taxon>Eukaryota</taxon>
        <taxon>Fungi</taxon>
        <taxon>Dikarya</taxon>
        <taxon>Ascomycota</taxon>
        <taxon>Pezizomycotina</taxon>
        <taxon>Leotiomycetes</taxon>
        <taxon>Helotiales</taxon>
        <taxon>Sclerotiniaceae</taxon>
        <taxon>Monilinia</taxon>
    </lineage>
</organism>
<keyword evidence="3" id="KW-1185">Reference proteome</keyword>
<evidence type="ECO:0000256" key="1">
    <source>
        <dbReference type="SAM" id="MobiDB-lite"/>
    </source>
</evidence>
<evidence type="ECO:0000313" key="3">
    <source>
        <dbReference type="Proteomes" id="UP000322873"/>
    </source>
</evidence>